<comment type="caution">
    <text evidence="7">The sequence shown here is derived from an EMBL/GenBank/DDBJ whole genome shotgun (WGS) entry which is preliminary data.</text>
</comment>
<dbReference type="InterPro" id="IPR009057">
    <property type="entry name" value="Homeodomain-like_sf"/>
</dbReference>
<gene>
    <name evidence="7" type="ORF">DNTS_005223</name>
</gene>
<feature type="domain" description="Homeobox" evidence="6">
    <location>
        <begin position="220"/>
        <end position="310"/>
    </location>
</feature>
<evidence type="ECO:0000256" key="4">
    <source>
        <dbReference type="RuleBase" id="RU000682"/>
    </source>
</evidence>
<dbReference type="PANTHER" id="PTHR46643:SF1">
    <property type="entry name" value="HOMEOBOX PROTEIN GOOSECOID-2"/>
    <property type="match status" value="1"/>
</dbReference>
<dbReference type="OrthoDB" id="6159439at2759"/>
<feature type="compositionally biased region" description="Low complexity" evidence="5">
    <location>
        <begin position="201"/>
        <end position="217"/>
    </location>
</feature>
<dbReference type="EMBL" id="SRMA01026079">
    <property type="protein sequence ID" value="TRY87915.1"/>
    <property type="molecule type" value="Genomic_DNA"/>
</dbReference>
<comment type="similarity">
    <text evidence="2">Belongs to the paired homeobox family. Bicoid subfamily.</text>
</comment>
<dbReference type="SMART" id="SM00389">
    <property type="entry name" value="HOX"/>
    <property type="match status" value="1"/>
</dbReference>
<evidence type="ECO:0000313" key="8">
    <source>
        <dbReference type="Proteomes" id="UP000316079"/>
    </source>
</evidence>
<proteinExistence type="inferred from homology"/>
<evidence type="ECO:0000256" key="1">
    <source>
        <dbReference type="ARBA" id="ARBA00004123"/>
    </source>
</evidence>
<keyword evidence="3 4" id="KW-0238">DNA-binding</keyword>
<dbReference type="PROSITE" id="PS50071">
    <property type="entry name" value="HOMEOBOX_2"/>
    <property type="match status" value="1"/>
</dbReference>
<dbReference type="InterPro" id="IPR051440">
    <property type="entry name" value="Goosecoid-like_HB"/>
</dbReference>
<feature type="DNA-binding region" description="Homeobox" evidence="3">
    <location>
        <begin position="222"/>
        <end position="311"/>
    </location>
</feature>
<keyword evidence="8" id="KW-1185">Reference proteome</keyword>
<protein>
    <recommendedName>
        <fullName evidence="6">Homeobox domain-containing protein</fullName>
    </recommendedName>
</protein>
<evidence type="ECO:0000259" key="6">
    <source>
        <dbReference type="PROSITE" id="PS50071"/>
    </source>
</evidence>
<evidence type="ECO:0000256" key="3">
    <source>
        <dbReference type="PROSITE-ProRule" id="PRU00108"/>
    </source>
</evidence>
<dbReference type="InterPro" id="IPR001356">
    <property type="entry name" value="HD"/>
</dbReference>
<keyword evidence="3 4" id="KW-0371">Homeobox</keyword>
<evidence type="ECO:0000256" key="5">
    <source>
        <dbReference type="SAM" id="MobiDB-lite"/>
    </source>
</evidence>
<reference evidence="7 8" key="1">
    <citation type="journal article" date="2019" name="Sci. Data">
        <title>Hybrid genome assembly and annotation of Danionella translucida.</title>
        <authorList>
            <person name="Kadobianskyi M."/>
            <person name="Schulze L."/>
            <person name="Schuelke M."/>
            <person name="Judkewitz B."/>
        </authorList>
    </citation>
    <scope>NUCLEOTIDE SEQUENCE [LARGE SCALE GENOMIC DNA]</scope>
    <source>
        <strain evidence="7 8">Bolton</strain>
    </source>
</reference>
<evidence type="ECO:0000256" key="2">
    <source>
        <dbReference type="ARBA" id="ARBA00006503"/>
    </source>
</evidence>
<keyword evidence="3 4" id="KW-0539">Nucleus</keyword>
<dbReference type="Proteomes" id="UP000316079">
    <property type="component" value="Unassembled WGS sequence"/>
</dbReference>
<dbReference type="Pfam" id="PF00046">
    <property type="entry name" value="Homeodomain"/>
    <property type="match status" value="1"/>
</dbReference>
<dbReference type="AlphaFoldDB" id="A0A553QDB5"/>
<accession>A0A553QDB5</accession>
<sequence length="328" mass="37329">MVKRWADGEKSSNALSFSSRRLFIAGALSSVPQKASEPVLWRKADINERKPLMNPPSAPLSPSLLHNEDLQLFLLLSLNLISRALNPDYLRLWLNPSSGGARLSPLRALPRAQMRMEEEVQSPHFSFSIDRILGREPKEQSQSFELNPDSVNQQSTNHSMNWESANDSMALVMNQSCCFCSRCGEKLLRLPGSPGLLLPSPDSLLPPLGSPSGTSSTGERRFRRHRTIFSEHQLQQLENQFSLNQYPDISSRERLARSTQLREDRVEVGLQSVLARVSSSVMHALSGFCELCSQRERVWFKNRRAKWRRQKRLPFSLRATDEWKTVCD</sequence>
<comment type="subcellular location">
    <subcellularLocation>
        <location evidence="1 3 4">Nucleus</location>
    </subcellularLocation>
</comment>
<dbReference type="CDD" id="cd00086">
    <property type="entry name" value="homeodomain"/>
    <property type="match status" value="1"/>
</dbReference>
<dbReference type="Gene3D" id="1.10.10.60">
    <property type="entry name" value="Homeodomain-like"/>
    <property type="match status" value="1"/>
</dbReference>
<feature type="region of interest" description="Disordered" evidence="5">
    <location>
        <begin position="201"/>
        <end position="220"/>
    </location>
</feature>
<dbReference type="STRING" id="623744.A0A553QDB5"/>
<dbReference type="GO" id="GO:0000978">
    <property type="term" value="F:RNA polymerase II cis-regulatory region sequence-specific DNA binding"/>
    <property type="evidence" value="ECO:0007669"/>
    <property type="project" value="TreeGrafter"/>
</dbReference>
<evidence type="ECO:0000313" key="7">
    <source>
        <dbReference type="EMBL" id="TRY87915.1"/>
    </source>
</evidence>
<dbReference type="GO" id="GO:0005634">
    <property type="term" value="C:nucleus"/>
    <property type="evidence" value="ECO:0007669"/>
    <property type="project" value="UniProtKB-SubCell"/>
</dbReference>
<dbReference type="PANTHER" id="PTHR46643">
    <property type="entry name" value="HOMEOBOX PROTEIN GOOSECOID-RELATED"/>
    <property type="match status" value="1"/>
</dbReference>
<organism evidence="7 8">
    <name type="scientific">Danionella cerebrum</name>
    <dbReference type="NCBI Taxonomy" id="2873325"/>
    <lineage>
        <taxon>Eukaryota</taxon>
        <taxon>Metazoa</taxon>
        <taxon>Chordata</taxon>
        <taxon>Craniata</taxon>
        <taxon>Vertebrata</taxon>
        <taxon>Euteleostomi</taxon>
        <taxon>Actinopterygii</taxon>
        <taxon>Neopterygii</taxon>
        <taxon>Teleostei</taxon>
        <taxon>Ostariophysi</taxon>
        <taxon>Cypriniformes</taxon>
        <taxon>Danionidae</taxon>
        <taxon>Danioninae</taxon>
        <taxon>Danionella</taxon>
    </lineage>
</organism>
<name>A0A553QDB5_9TELE</name>
<dbReference type="GO" id="GO:0000981">
    <property type="term" value="F:DNA-binding transcription factor activity, RNA polymerase II-specific"/>
    <property type="evidence" value="ECO:0007669"/>
    <property type="project" value="TreeGrafter"/>
</dbReference>
<dbReference type="SUPFAM" id="SSF46689">
    <property type="entry name" value="Homeodomain-like"/>
    <property type="match status" value="1"/>
</dbReference>